<name>A0A915EP30_9BILA</name>
<evidence type="ECO:0000313" key="2">
    <source>
        <dbReference type="Proteomes" id="UP000887574"/>
    </source>
</evidence>
<dbReference type="InterPro" id="IPR029063">
    <property type="entry name" value="SAM-dependent_MTases_sf"/>
</dbReference>
<dbReference type="Gene3D" id="3.40.50.150">
    <property type="entry name" value="Vaccinia Virus protein VP39"/>
    <property type="match status" value="1"/>
</dbReference>
<keyword evidence="2" id="KW-1185">Reference proteome</keyword>
<proteinExistence type="predicted"/>
<dbReference type="SUPFAM" id="SSF53335">
    <property type="entry name" value="S-adenosyl-L-methionine-dependent methyltransferases"/>
    <property type="match status" value="1"/>
</dbReference>
<dbReference type="CDD" id="cd02440">
    <property type="entry name" value="AdoMet_MTases"/>
    <property type="match status" value="1"/>
</dbReference>
<protein>
    <submittedName>
        <fullName evidence="3">Methyltransferase type 11 domain-containing protein</fullName>
    </submittedName>
</protein>
<accession>A0A915EP30</accession>
<evidence type="ECO:0000259" key="1">
    <source>
        <dbReference type="Pfam" id="PF08241"/>
    </source>
</evidence>
<dbReference type="Pfam" id="PF08241">
    <property type="entry name" value="Methyltransf_11"/>
    <property type="match status" value="1"/>
</dbReference>
<dbReference type="InterPro" id="IPR013216">
    <property type="entry name" value="Methyltransf_11"/>
</dbReference>
<dbReference type="WBParaSite" id="jg7966">
    <property type="protein sequence ID" value="jg7966"/>
    <property type="gene ID" value="jg7966"/>
</dbReference>
<feature type="domain" description="Methyltransferase type 11" evidence="1">
    <location>
        <begin position="42"/>
        <end position="96"/>
    </location>
</feature>
<sequence>MVLSSNNPLSSSNSSSLLSSDPVIDLIASTPKHNYIIYNERTFKKVDIIASGDKLPFPNCSQDFVLSSHVIEHFYDPIKTIEEWLRVVKPNGYVFIVVPHKERTFDLARNRTSLAELIERHEHPNPPVPYLTQIVPRSPKKCLFKPEYSKIKGITKSNKSDSHARFVPCSCVHGKLHFARTLRIGVQDSFNYNLECLCGACLLSSREAMDGLSEFTTARNSQVPSPSECQF</sequence>
<reference evidence="3" key="1">
    <citation type="submission" date="2022-11" db="UniProtKB">
        <authorList>
            <consortium name="WormBaseParasite"/>
        </authorList>
    </citation>
    <scope>IDENTIFICATION</scope>
</reference>
<dbReference type="Proteomes" id="UP000887574">
    <property type="component" value="Unplaced"/>
</dbReference>
<dbReference type="AlphaFoldDB" id="A0A915EP30"/>
<organism evidence="2 3">
    <name type="scientific">Ditylenchus dipsaci</name>
    <dbReference type="NCBI Taxonomy" id="166011"/>
    <lineage>
        <taxon>Eukaryota</taxon>
        <taxon>Metazoa</taxon>
        <taxon>Ecdysozoa</taxon>
        <taxon>Nematoda</taxon>
        <taxon>Chromadorea</taxon>
        <taxon>Rhabditida</taxon>
        <taxon>Tylenchina</taxon>
        <taxon>Tylenchomorpha</taxon>
        <taxon>Sphaerularioidea</taxon>
        <taxon>Anguinidae</taxon>
        <taxon>Anguininae</taxon>
        <taxon>Ditylenchus</taxon>
    </lineage>
</organism>
<evidence type="ECO:0000313" key="3">
    <source>
        <dbReference type="WBParaSite" id="jg7966"/>
    </source>
</evidence>
<dbReference type="GO" id="GO:0008757">
    <property type="term" value="F:S-adenosylmethionine-dependent methyltransferase activity"/>
    <property type="evidence" value="ECO:0007669"/>
    <property type="project" value="InterPro"/>
</dbReference>